<evidence type="ECO:0000256" key="3">
    <source>
        <dbReference type="ARBA" id="ARBA00022771"/>
    </source>
</evidence>
<dbReference type="Gene3D" id="3.30.160.60">
    <property type="entry name" value="Classic Zinc Finger"/>
    <property type="match status" value="2"/>
</dbReference>
<evidence type="ECO:0000256" key="6">
    <source>
        <dbReference type="SAM" id="MobiDB-lite"/>
    </source>
</evidence>
<keyword evidence="3 5" id="KW-0863">Zinc-finger</keyword>
<feature type="domain" description="C2HC/C3H-type" evidence="7">
    <location>
        <begin position="604"/>
        <end position="633"/>
    </location>
</feature>
<dbReference type="PANTHER" id="PTHR13555:SF5">
    <property type="entry name" value="ZINC-FINGER OF A C2HC-TYPE"/>
    <property type="match status" value="1"/>
</dbReference>
<sequence length="740" mass="84791">MNIENATDARDLVLTCYICDDQYTGDRIELHIKECENDWNYEEIDKPVNERIPLPKPTREFLKLFEKAKELFQSKIEFYDNESSKEETDNETSEEDEEEEEESEEEPEEISEKENKQESSDKPPKLTHNESDSNIENSLIPCPNCKRTFFADRLTIHLKSCKPGKSMGGTQRKKPAYQPPKLKNKKTWKPPSDHESDEEKINHNKDVEEKGYTNSNKSKRKAPGRLTTYDKFDKEGLPSDTKASQDLSSTKKSMKKPKGQKELTTNTVTTFSRMEEDPEQRNSEFNDIYGAAEEDSRVPCKNCGRKFNPDRLPIHQKSCNNMKKRSVFNSQKKRAADGTMGIPGQKKQQPKKKAKKEQPLGKKAKWKRDHEDLVKAIKMSRMIKKVQDEGGDITKIPVAPPSKNEDYVECQYCYRRYAPMVAERHIPKCKTMINRPKPPPHILKRLKEEEERKKAKKAKRKKFHNQTYYKDTKNMTANNFVKDLNPETKSESHHTQYPFKPTLNKIKEENEDNEQPYASGKKPPRHLDFHPKRGKSVINKAMNSNGFSRSGINNSTSYQSNFNDAAFSTSSSKNFLNSPHHSTIESRKAAKRADSLVARSATYSNVPCPHCDRKFSQAAAERHVPICQSIIAKPIGLRKSSSKRTSVQLPHLSQTSYKQGGFESSLMNNTSSTFRSTEGKFHKNFQNAGLPPTHKSSAKSAGLGRAKNNFQIKRAFCSCCGDKFRNRDKFCSSCGEKRII</sequence>
<feature type="domain" description="C2HC/C3H-type" evidence="7">
    <location>
        <begin position="138"/>
        <end position="167"/>
    </location>
</feature>
<keyword evidence="9" id="KW-1185">Reference proteome</keyword>
<evidence type="ECO:0000313" key="9">
    <source>
        <dbReference type="Proteomes" id="UP001295684"/>
    </source>
</evidence>
<evidence type="ECO:0000256" key="2">
    <source>
        <dbReference type="ARBA" id="ARBA00022737"/>
    </source>
</evidence>
<dbReference type="InterPro" id="IPR026319">
    <property type="entry name" value="ZC2HC1A/B-like"/>
</dbReference>
<feature type="compositionally biased region" description="Polar residues" evidence="6">
    <location>
        <begin position="262"/>
        <end position="272"/>
    </location>
</feature>
<feature type="region of interest" description="Disordered" evidence="6">
    <location>
        <begin position="160"/>
        <end position="282"/>
    </location>
</feature>
<feature type="compositionally biased region" description="Basic and acidic residues" evidence="6">
    <location>
        <begin position="228"/>
        <end position="237"/>
    </location>
</feature>
<keyword evidence="4" id="KW-0862">Zinc</keyword>
<evidence type="ECO:0000256" key="1">
    <source>
        <dbReference type="ARBA" id="ARBA00022723"/>
    </source>
</evidence>
<feature type="domain" description="C2HC/C3H-type" evidence="7">
    <location>
        <begin position="296"/>
        <end position="325"/>
    </location>
</feature>
<keyword evidence="1" id="KW-0479">Metal-binding</keyword>
<protein>
    <recommendedName>
        <fullName evidence="7">C2HC/C3H-type domain-containing protein</fullName>
    </recommendedName>
</protein>
<feature type="compositionally biased region" description="Acidic residues" evidence="6">
    <location>
        <begin position="88"/>
        <end position="109"/>
    </location>
</feature>
<evidence type="ECO:0000313" key="8">
    <source>
        <dbReference type="EMBL" id="CAI2384657.1"/>
    </source>
</evidence>
<dbReference type="AlphaFoldDB" id="A0AAD1Y4R4"/>
<feature type="compositionally biased region" description="Basic and acidic residues" evidence="6">
    <location>
        <begin position="273"/>
        <end position="282"/>
    </location>
</feature>
<dbReference type="PANTHER" id="PTHR13555">
    <property type="entry name" value="C2H2 ZINC FINGER CGI-62-RELATED"/>
    <property type="match status" value="1"/>
</dbReference>
<name>A0AAD1Y4R4_EUPCR</name>
<evidence type="ECO:0000259" key="7">
    <source>
        <dbReference type="PROSITE" id="PS52027"/>
    </source>
</evidence>
<feature type="compositionally biased region" description="Basic and acidic residues" evidence="6">
    <location>
        <begin position="110"/>
        <end position="131"/>
    </location>
</feature>
<organism evidence="8 9">
    <name type="scientific">Euplotes crassus</name>
    <dbReference type="NCBI Taxonomy" id="5936"/>
    <lineage>
        <taxon>Eukaryota</taxon>
        <taxon>Sar</taxon>
        <taxon>Alveolata</taxon>
        <taxon>Ciliophora</taxon>
        <taxon>Intramacronucleata</taxon>
        <taxon>Spirotrichea</taxon>
        <taxon>Hypotrichia</taxon>
        <taxon>Euplotida</taxon>
        <taxon>Euplotidae</taxon>
        <taxon>Moneuplotes</taxon>
    </lineage>
</organism>
<proteinExistence type="predicted"/>
<feature type="region of interest" description="Disordered" evidence="6">
    <location>
        <begin position="78"/>
        <end position="141"/>
    </location>
</feature>
<evidence type="ECO:0000256" key="4">
    <source>
        <dbReference type="ARBA" id="ARBA00022833"/>
    </source>
</evidence>
<feature type="region of interest" description="Disordered" evidence="6">
    <location>
        <begin position="296"/>
        <end position="369"/>
    </location>
</feature>
<gene>
    <name evidence="8" type="ORF">ECRASSUSDP1_LOCUS26191</name>
</gene>
<keyword evidence="2" id="KW-0677">Repeat</keyword>
<feature type="compositionally biased region" description="Polar residues" evidence="6">
    <location>
        <begin position="241"/>
        <end position="251"/>
    </location>
</feature>
<accession>A0AAD1Y4R4</accession>
<dbReference type="InterPro" id="IPR049899">
    <property type="entry name" value="Znf_C2HC_C3H"/>
</dbReference>
<feature type="compositionally biased region" description="Basic and acidic residues" evidence="6">
    <location>
        <begin position="191"/>
        <end position="211"/>
    </location>
</feature>
<dbReference type="Pfam" id="PF13913">
    <property type="entry name" value="zf-C2HC_2"/>
    <property type="match status" value="4"/>
</dbReference>
<feature type="region of interest" description="Disordered" evidence="6">
    <location>
        <begin position="511"/>
        <end position="530"/>
    </location>
</feature>
<feature type="domain" description="C2HC/C3H-type" evidence="7">
    <location>
        <begin position="406"/>
        <end position="435"/>
    </location>
</feature>
<reference evidence="8" key="1">
    <citation type="submission" date="2023-07" db="EMBL/GenBank/DDBJ databases">
        <authorList>
            <consortium name="AG Swart"/>
            <person name="Singh M."/>
            <person name="Singh A."/>
            <person name="Seah K."/>
            <person name="Emmerich C."/>
        </authorList>
    </citation>
    <scope>NUCLEOTIDE SEQUENCE</scope>
    <source>
        <strain evidence="8">DP1</strain>
    </source>
</reference>
<dbReference type="GO" id="GO:0008270">
    <property type="term" value="F:zinc ion binding"/>
    <property type="evidence" value="ECO:0007669"/>
    <property type="project" value="UniProtKB-KW"/>
</dbReference>
<dbReference type="EMBL" id="CAMPGE010026995">
    <property type="protein sequence ID" value="CAI2384657.1"/>
    <property type="molecule type" value="Genomic_DNA"/>
</dbReference>
<evidence type="ECO:0000256" key="5">
    <source>
        <dbReference type="PROSITE-ProRule" id="PRU01371"/>
    </source>
</evidence>
<comment type="caution">
    <text evidence="8">The sequence shown here is derived from an EMBL/GenBank/DDBJ whole genome shotgun (WGS) entry which is preliminary data.</text>
</comment>
<dbReference type="PROSITE" id="PS52027">
    <property type="entry name" value="ZF_C2HC_C3H"/>
    <property type="match status" value="4"/>
</dbReference>
<dbReference type="Proteomes" id="UP001295684">
    <property type="component" value="Unassembled WGS sequence"/>
</dbReference>